<evidence type="ECO:0000256" key="1">
    <source>
        <dbReference type="SAM" id="MobiDB-lite"/>
    </source>
</evidence>
<keyword evidence="2" id="KW-0472">Membrane</keyword>
<sequence length="84" mass="9420">MDRLKLVLLFSAVFPTLSGAFVIAVMSLGYYTWPAILGAALVGLLSAWPASRYVSRRIKREDPGFDHTREKDSDFLPHPNAREI</sequence>
<keyword evidence="4" id="KW-1185">Reference proteome</keyword>
<gene>
    <name evidence="3" type="ORF">DFK10_14665</name>
</gene>
<feature type="transmembrane region" description="Helical" evidence="2">
    <location>
        <begin position="30"/>
        <end position="50"/>
    </location>
</feature>
<dbReference type="RefSeq" id="WP_109389783.1">
    <property type="nucleotide sequence ID" value="NZ_QETF01000021.1"/>
</dbReference>
<name>A0A2V1NZZ4_9RHOB</name>
<protein>
    <submittedName>
        <fullName evidence="3">Uncharacterized protein</fullName>
    </submittedName>
</protein>
<organism evidence="3 4">
    <name type="scientific">Salibaculum griseiflavum</name>
    <dbReference type="NCBI Taxonomy" id="1914409"/>
    <lineage>
        <taxon>Bacteria</taxon>
        <taxon>Pseudomonadati</taxon>
        <taxon>Pseudomonadota</taxon>
        <taxon>Alphaproteobacteria</taxon>
        <taxon>Rhodobacterales</taxon>
        <taxon>Roseobacteraceae</taxon>
        <taxon>Salibaculum</taxon>
    </lineage>
</organism>
<reference evidence="4" key="1">
    <citation type="submission" date="2018-05" db="EMBL/GenBank/DDBJ databases">
        <authorList>
            <person name="Du Z."/>
            <person name="Wang X."/>
        </authorList>
    </citation>
    <scope>NUCLEOTIDE SEQUENCE [LARGE SCALE GENOMIC DNA]</scope>
    <source>
        <strain evidence="4">WDS4C29</strain>
    </source>
</reference>
<keyword evidence="2" id="KW-0812">Transmembrane</keyword>
<dbReference type="AlphaFoldDB" id="A0A2V1NZZ4"/>
<dbReference type="EMBL" id="QETF01000021">
    <property type="protein sequence ID" value="PWG15891.1"/>
    <property type="molecule type" value="Genomic_DNA"/>
</dbReference>
<feature type="region of interest" description="Disordered" evidence="1">
    <location>
        <begin position="63"/>
        <end position="84"/>
    </location>
</feature>
<accession>A0A2V1NZZ4</accession>
<keyword evidence="2" id="KW-1133">Transmembrane helix</keyword>
<evidence type="ECO:0000256" key="2">
    <source>
        <dbReference type="SAM" id="Phobius"/>
    </source>
</evidence>
<dbReference type="Proteomes" id="UP000245293">
    <property type="component" value="Unassembled WGS sequence"/>
</dbReference>
<comment type="caution">
    <text evidence="3">The sequence shown here is derived from an EMBL/GenBank/DDBJ whole genome shotgun (WGS) entry which is preliminary data.</text>
</comment>
<proteinExistence type="predicted"/>
<evidence type="ECO:0000313" key="4">
    <source>
        <dbReference type="Proteomes" id="UP000245293"/>
    </source>
</evidence>
<dbReference type="OrthoDB" id="7870164at2"/>
<evidence type="ECO:0000313" key="3">
    <source>
        <dbReference type="EMBL" id="PWG15891.1"/>
    </source>
</evidence>